<dbReference type="PANTHER" id="PTHR13789:SF309">
    <property type="entry name" value="PUTATIVE (AFU_ORTHOLOGUE AFUA_6G14510)-RELATED"/>
    <property type="match status" value="1"/>
</dbReference>
<dbReference type="GO" id="GO:0071949">
    <property type="term" value="F:FAD binding"/>
    <property type="evidence" value="ECO:0007669"/>
    <property type="project" value="InterPro"/>
</dbReference>
<accession>A0A7C8KJR0</accession>
<protein>
    <submittedName>
        <fullName evidence="6">Uncharacterized protein</fullName>
    </submittedName>
</protein>
<dbReference type="Pfam" id="PF01494">
    <property type="entry name" value="FAD_binding_3"/>
    <property type="match status" value="1"/>
</dbReference>
<dbReference type="AlphaFoldDB" id="A0A7C8KJR0"/>
<gene>
    <name evidence="6" type="ORF">EYR41_000019</name>
</gene>
<dbReference type="PANTHER" id="PTHR13789">
    <property type="entry name" value="MONOOXYGENASE"/>
    <property type="match status" value="1"/>
</dbReference>
<keyword evidence="4" id="KW-0560">Oxidoreductase</keyword>
<dbReference type="InterPro" id="IPR050493">
    <property type="entry name" value="FAD-dep_Monooxygenase_BioMet"/>
</dbReference>
<proteinExistence type="inferred from homology"/>
<dbReference type="PRINTS" id="PR00420">
    <property type="entry name" value="RNGMNOXGNASE"/>
</dbReference>
<evidence type="ECO:0000256" key="2">
    <source>
        <dbReference type="ARBA" id="ARBA00022630"/>
    </source>
</evidence>
<dbReference type="InterPro" id="IPR002938">
    <property type="entry name" value="FAD-bd"/>
</dbReference>
<evidence type="ECO:0000313" key="7">
    <source>
        <dbReference type="Proteomes" id="UP000297595"/>
    </source>
</evidence>
<name>A0A7C8KJR0_ORBOL</name>
<evidence type="ECO:0000256" key="3">
    <source>
        <dbReference type="ARBA" id="ARBA00022827"/>
    </source>
</evidence>
<comment type="similarity">
    <text evidence="1">Belongs to the paxM FAD-dependent monooxygenase family.</text>
</comment>
<dbReference type="InterPro" id="IPR036188">
    <property type="entry name" value="FAD/NAD-bd_sf"/>
</dbReference>
<comment type="caution">
    <text evidence="6">The sequence shown here is derived from an EMBL/GenBank/DDBJ whole genome shotgun (WGS) entry which is preliminary data.</text>
</comment>
<evidence type="ECO:0000313" key="6">
    <source>
        <dbReference type="EMBL" id="TGJ72892.1"/>
    </source>
</evidence>
<dbReference type="EMBL" id="SOZJ01000001">
    <property type="protein sequence ID" value="TGJ72892.1"/>
    <property type="molecule type" value="Genomic_DNA"/>
</dbReference>
<dbReference type="Gene3D" id="3.50.50.60">
    <property type="entry name" value="FAD/NAD(P)-binding domain"/>
    <property type="match status" value="1"/>
</dbReference>
<reference evidence="6 7" key="1">
    <citation type="submission" date="2019-03" db="EMBL/GenBank/DDBJ databases">
        <title>Nematode-trapping fungi genome.</title>
        <authorList>
            <person name="Vidal-Diez De Ulzurrun G."/>
        </authorList>
    </citation>
    <scope>NUCLEOTIDE SEQUENCE [LARGE SCALE GENOMIC DNA]</scope>
    <source>
        <strain evidence="6 7">TWF154</strain>
    </source>
</reference>
<sequence length="495" mass="54872">MQLGGFHTAIINRLNLLLFSSHNRSSIGSKISNPRTELNVEPTPQLSPYRDVSVFENTTPTHASLMANPFQVLIVGAGSAGLAAALLLHRTLTTHSLPFRISIFELRSGPSTLGGAINLTPNAVKLLDHIGILKDLKNSGCSVKTIEIISSRTLTPLGNLTFGDVDRYGANSLRIARKDLQAALLAKVAELGIEVLFSKRLENIEQTANDITALFTDGSSVVGDILLGCDGTHSAVRKCIDPDRKPIYTGLSNTYSYVNPKDLSSLPLKDTSAIIQCRVGSLLLTWSTPSRSEKLFWAAVMEVPAPQDLSKDGWRTMGDDVTKMKQRVKDTYCSERDPQMGFFADLLEQTNDDVYFYPVWKLEMSDKWWEGRCLLLGDAAHAMPPLAQGVGLAVEDTALLDKLLNAHIQNIKNANNGDINMKEVPWEDISKRLVKIRMPRVKKDYDRSVGGFEGLKDKGWFAAALKDWLVWFYLWAVGVKFDEAFKYDVMKEPLD</sequence>
<dbReference type="SUPFAM" id="SSF51905">
    <property type="entry name" value="FAD/NAD(P)-binding domain"/>
    <property type="match status" value="1"/>
</dbReference>
<dbReference type="Proteomes" id="UP000297595">
    <property type="component" value="Unassembled WGS sequence"/>
</dbReference>
<keyword evidence="5" id="KW-0503">Monooxygenase</keyword>
<keyword evidence="3" id="KW-0274">FAD</keyword>
<organism evidence="6 7">
    <name type="scientific">Orbilia oligospora</name>
    <name type="common">Nematode-trapping fungus</name>
    <name type="synonym">Arthrobotrys oligospora</name>
    <dbReference type="NCBI Taxonomy" id="2813651"/>
    <lineage>
        <taxon>Eukaryota</taxon>
        <taxon>Fungi</taxon>
        <taxon>Dikarya</taxon>
        <taxon>Ascomycota</taxon>
        <taxon>Pezizomycotina</taxon>
        <taxon>Orbiliomycetes</taxon>
        <taxon>Orbiliales</taxon>
        <taxon>Orbiliaceae</taxon>
        <taxon>Orbilia</taxon>
    </lineage>
</organism>
<dbReference type="GO" id="GO:0004497">
    <property type="term" value="F:monooxygenase activity"/>
    <property type="evidence" value="ECO:0007669"/>
    <property type="project" value="UniProtKB-KW"/>
</dbReference>
<evidence type="ECO:0000256" key="4">
    <source>
        <dbReference type="ARBA" id="ARBA00023002"/>
    </source>
</evidence>
<evidence type="ECO:0000256" key="1">
    <source>
        <dbReference type="ARBA" id="ARBA00007992"/>
    </source>
</evidence>
<evidence type="ECO:0000256" key="5">
    <source>
        <dbReference type="ARBA" id="ARBA00023033"/>
    </source>
</evidence>
<keyword evidence="2" id="KW-0285">Flavoprotein</keyword>